<evidence type="ECO:0000313" key="1">
    <source>
        <dbReference type="EMBL" id="MBD2871166.1"/>
    </source>
</evidence>
<comment type="caution">
    <text evidence="1">The sequence shown here is derived from an EMBL/GenBank/DDBJ whole genome shotgun (WGS) entry which is preliminary data.</text>
</comment>
<keyword evidence="2" id="KW-1185">Reference proteome</keyword>
<dbReference type="Proteomes" id="UP000632125">
    <property type="component" value="Unassembled WGS sequence"/>
</dbReference>
<dbReference type="EMBL" id="JACXIY010000027">
    <property type="protein sequence ID" value="MBD2871166.1"/>
    <property type="molecule type" value="Genomic_DNA"/>
</dbReference>
<accession>A0A927CSP0</accession>
<reference evidence="1" key="1">
    <citation type="submission" date="2020-09" db="EMBL/GenBank/DDBJ databases">
        <title>A novel bacterium of genus Paenibacillus, isolated from South China Sea.</title>
        <authorList>
            <person name="Huang H."/>
            <person name="Mo K."/>
            <person name="Hu Y."/>
        </authorList>
    </citation>
    <scope>NUCLEOTIDE SEQUENCE</scope>
    <source>
        <strain evidence="1">IB182493</strain>
    </source>
</reference>
<evidence type="ECO:0000313" key="2">
    <source>
        <dbReference type="Proteomes" id="UP000632125"/>
    </source>
</evidence>
<organism evidence="1 2">
    <name type="scientific">Paenibacillus arenilitoris</name>
    <dbReference type="NCBI Taxonomy" id="2772299"/>
    <lineage>
        <taxon>Bacteria</taxon>
        <taxon>Bacillati</taxon>
        <taxon>Bacillota</taxon>
        <taxon>Bacilli</taxon>
        <taxon>Bacillales</taxon>
        <taxon>Paenibacillaceae</taxon>
        <taxon>Paenibacillus</taxon>
    </lineage>
</organism>
<gene>
    <name evidence="1" type="ORF">IDH41_21505</name>
</gene>
<dbReference type="AlphaFoldDB" id="A0A927CSP0"/>
<protein>
    <submittedName>
        <fullName evidence="1">Uncharacterized protein</fullName>
    </submittedName>
</protein>
<sequence length="90" mass="10314">MNISILDASMTYSKEDGYVGKVQFGVEGHSNEYEITLQSKKGNEWGYGLFFLHESGKEEQLLELEDLIEEDDELFDFLVETAEAKLEKQS</sequence>
<proteinExistence type="predicted"/>
<name>A0A927CSP0_9BACL</name>